<dbReference type="eggNOG" id="KOG2102">
    <property type="taxonomic scope" value="Eukaryota"/>
</dbReference>
<feature type="binding site" evidence="5">
    <location>
        <position position="562"/>
    </location>
    <ligand>
        <name>Mg(2+)</name>
        <dbReference type="ChEBI" id="CHEBI:18420"/>
    </ligand>
</feature>
<dbReference type="EMBL" id="KI392708">
    <property type="protein sequence ID" value="ERN11392.1"/>
    <property type="molecule type" value="Genomic_DNA"/>
</dbReference>
<dbReference type="GO" id="GO:0000956">
    <property type="term" value="P:nuclear-transcribed mRNA catabolic process"/>
    <property type="evidence" value="ECO:0007669"/>
    <property type="project" value="UniProtKB-UniRule"/>
</dbReference>
<organism evidence="8 9">
    <name type="scientific">Amborella trichopoda</name>
    <dbReference type="NCBI Taxonomy" id="13333"/>
    <lineage>
        <taxon>Eukaryota</taxon>
        <taxon>Viridiplantae</taxon>
        <taxon>Streptophyta</taxon>
        <taxon>Embryophyta</taxon>
        <taxon>Tracheophyta</taxon>
        <taxon>Spermatophyta</taxon>
        <taxon>Magnoliopsida</taxon>
        <taxon>Amborellales</taxon>
        <taxon>Amborellaceae</taxon>
        <taxon>Amborella</taxon>
    </lineage>
</organism>
<keyword evidence="5" id="KW-0269">Exonuclease</keyword>
<dbReference type="InterPro" id="IPR041505">
    <property type="entry name" value="Dis3_CSD2"/>
</dbReference>
<dbReference type="InterPro" id="IPR028591">
    <property type="entry name" value="DIS3L2"/>
</dbReference>
<dbReference type="Pfam" id="PF00773">
    <property type="entry name" value="RNB"/>
    <property type="match status" value="1"/>
</dbReference>
<dbReference type="Proteomes" id="UP000017836">
    <property type="component" value="Unassembled WGS sequence"/>
</dbReference>
<feature type="compositionally biased region" description="Basic and acidic residues" evidence="6">
    <location>
        <begin position="15"/>
        <end position="26"/>
    </location>
</feature>
<keyword evidence="9" id="KW-1185">Reference proteome</keyword>
<dbReference type="InterPro" id="IPR050180">
    <property type="entry name" value="RNR_Ribonuclease"/>
</dbReference>
<proteinExistence type="inferred from homology"/>
<feature type="region of interest" description="Disordered" evidence="6">
    <location>
        <begin position="1"/>
        <end position="47"/>
    </location>
</feature>
<dbReference type="FunFam" id="2.40.50.690:FF:000007">
    <property type="entry name" value="DIS3-like exonuclease 2"/>
    <property type="match status" value="1"/>
</dbReference>
<evidence type="ECO:0000313" key="8">
    <source>
        <dbReference type="EMBL" id="ERN11392.1"/>
    </source>
</evidence>
<accession>W1PMZ0</accession>
<protein>
    <recommendedName>
        <fullName evidence="5">DIS3-like exonuclease 2</fullName>
        <ecNumber evidence="5">3.1.13.-</ecNumber>
    </recommendedName>
</protein>
<dbReference type="InterPro" id="IPR012340">
    <property type="entry name" value="NA-bd_OB-fold"/>
</dbReference>
<keyword evidence="5" id="KW-0378">Hydrolase</keyword>
<dbReference type="PANTHER" id="PTHR23355">
    <property type="entry name" value="RIBONUCLEASE"/>
    <property type="match status" value="1"/>
</dbReference>
<feature type="binding site" evidence="5">
    <location>
        <position position="571"/>
    </location>
    <ligand>
        <name>Mg(2+)</name>
        <dbReference type="ChEBI" id="CHEBI:18420"/>
    </ligand>
</feature>
<evidence type="ECO:0000256" key="4">
    <source>
        <dbReference type="ARBA" id="ARBA00022884"/>
    </source>
</evidence>
<dbReference type="PROSITE" id="PS01175">
    <property type="entry name" value="RIBONUCLEASE_II"/>
    <property type="match status" value="1"/>
</dbReference>
<evidence type="ECO:0000313" key="9">
    <source>
        <dbReference type="Proteomes" id="UP000017836"/>
    </source>
</evidence>
<dbReference type="Pfam" id="PF17849">
    <property type="entry name" value="OB_Dis3"/>
    <property type="match status" value="1"/>
</dbReference>
<reference evidence="9" key="1">
    <citation type="journal article" date="2013" name="Science">
        <title>The Amborella genome and the evolution of flowering plants.</title>
        <authorList>
            <consortium name="Amborella Genome Project"/>
        </authorList>
    </citation>
    <scope>NUCLEOTIDE SEQUENCE [LARGE SCALE GENOMIC DNA]</scope>
</reference>
<dbReference type="GO" id="GO:0003723">
    <property type="term" value="F:RNA binding"/>
    <property type="evidence" value="ECO:0007669"/>
    <property type="project" value="UniProtKB-KW"/>
</dbReference>
<dbReference type="GO" id="GO:0046872">
    <property type="term" value="F:metal ion binding"/>
    <property type="evidence" value="ECO:0007669"/>
    <property type="project" value="UniProtKB-KW"/>
</dbReference>
<evidence type="ECO:0000256" key="6">
    <source>
        <dbReference type="SAM" id="MobiDB-lite"/>
    </source>
</evidence>
<keyword evidence="3 5" id="KW-0460">Magnesium</keyword>
<dbReference type="GO" id="GO:1990074">
    <property type="term" value="P:polyuridylation-dependent mRNA catabolic process"/>
    <property type="evidence" value="ECO:0007669"/>
    <property type="project" value="UniProtKB-UniRule"/>
</dbReference>
<feature type="compositionally biased region" description="Basic residues" evidence="6">
    <location>
        <begin position="27"/>
        <end position="39"/>
    </location>
</feature>
<dbReference type="OrthoDB" id="372421at2759"/>
<sequence>MKGFRDNNKVPFEQSPERVDEGEKEKKKGRRRANRKQRQNHGGSGCSSGSCLVEGYGQISNCCDASNYAQDTMKSSSLPYQNCVGGNGMVSNDNTGSEFGQREFSPKIISYQRSNRASDISFTSLPTMHIHSGDASNLNLGYSQDQDIFSCNLVGEVFADISKSCPDPITNEHVTVLSPNRELMLYQNNEGYHDMTQRKFSAHWSIQSVNEALEKGDAFKACFRVNAHNRLEAYCTLDGVPTDVLISGFAAQNRAIEGDTVAVMLDPVPCWTRMKGLPTHIYNSPQNDDCSPLKESVGVSSKGKEKVNDGYEFPDYGNGSFPFDKCCELDEKTSRCETGNGFEFGNFGYLMDTVKTTRTNEEPKNAASALENLCTILKLFPMKRPTGRVIAIIERSTRRDAIIGYLGSQHWISFKDLTMKEQSIGNQFKRNQTLTSSPGEYVQLTPTDARFPKLMVPLSGLPDSLKERLQNGDEFVEKELVVAQIVNWQEQSLLPLARVKQCLGQGGEIEAEIAAILFERAIQSAEFSPESLACLPKIPWKIPAKEIKRRKDLRDLCIFTIDPSTATDLDDALSFEYLSEDVVRFGVHISDVSYFVHPDTALDMEAQVRSTSVYLIQHRIPMLPPLLSEDLGSLVPGVDKLAFSIIWDINFAGEIIDHWIGGTVIRSCCQLSYQHAHEIINGSSDLQRFIASEDGWPELHGKFEWKDVIEAVRGLHGISKKLREKRFERGALLLDSSKLGFLFDDDGIPYDSTFSERKDSSFLVEEFMLLANMTTASVISRAFPECALLRRHPEPNSRKLKEFEAFCGKHGFELDTSSSGHIHLSLQKLKEVLKDDPDLFEILISNASKPMQLAQYFCTGDLRDRESEWAHYSLAVPLYTHFTSPLRRYPDIIVHRTLTAVLEAERIYLRQQRPVPKAIKGGPADEHEMVRRVFSGLNFDEDAAKSKEGRDALSAAALKHKAPTCAELVGVAAHCNERKLASKHAQEAGTKLYLWVLLKKKQTFITEGRVLGLGPKFMNVYITKLAMQSRIYYDDVEGLVVHWLEATGTLVLDLYPLKRSQRKGHLGKSRNLDDFALTIKTSDLSEPTSEQEVRDENITHEATPGSCLVVNPYNKQVRQNQAVDPAVFPLTLQYLSTVPVSVNAVGGERSRMDIAVRLYASSYLI</sequence>
<dbReference type="InterPro" id="IPR001900">
    <property type="entry name" value="RNase_II/R"/>
</dbReference>
<dbReference type="HAMAP" id="MF_03045">
    <property type="entry name" value="DIS3L2"/>
    <property type="match status" value="1"/>
</dbReference>
<dbReference type="STRING" id="13333.W1PMZ0"/>
<comment type="similarity">
    <text evidence="5">Belongs to the RNR ribonuclease family. DIS3L2 subfamily.</text>
</comment>
<dbReference type="GO" id="GO:0006402">
    <property type="term" value="P:mRNA catabolic process"/>
    <property type="evidence" value="ECO:0000318"/>
    <property type="project" value="GO_Central"/>
</dbReference>
<dbReference type="GO" id="GO:0000175">
    <property type="term" value="F:3'-5'-RNA exonuclease activity"/>
    <property type="evidence" value="ECO:0000318"/>
    <property type="project" value="GO_Central"/>
</dbReference>
<dbReference type="Gramene" id="ERN11392">
    <property type="protein sequence ID" value="ERN11392"/>
    <property type="gene ID" value="AMTR_s00176p00064210"/>
</dbReference>
<keyword evidence="4 5" id="KW-0694">RNA-binding</keyword>
<name>W1PMZ0_AMBTC</name>
<dbReference type="AlphaFoldDB" id="W1PMZ0"/>
<feature type="site" description="Important for catalytic activity" evidence="5">
    <location>
        <position position="570"/>
    </location>
</feature>
<dbReference type="GO" id="GO:0000932">
    <property type="term" value="C:P-body"/>
    <property type="evidence" value="ECO:0000318"/>
    <property type="project" value="GO_Central"/>
</dbReference>
<evidence type="ECO:0000256" key="1">
    <source>
        <dbReference type="ARBA" id="ARBA00022490"/>
    </source>
</evidence>
<keyword evidence="1 5" id="KW-0963">Cytoplasm</keyword>
<evidence type="ECO:0000259" key="7">
    <source>
        <dbReference type="SMART" id="SM00955"/>
    </source>
</evidence>
<dbReference type="InterPro" id="IPR022966">
    <property type="entry name" value="RNase_II/R_CS"/>
</dbReference>
<dbReference type="OMA" id="YCKSIAG"/>
<dbReference type="PANTHER" id="PTHR23355:SF9">
    <property type="entry name" value="DIS3-LIKE EXONUCLEASE 2"/>
    <property type="match status" value="1"/>
</dbReference>
<comment type="function">
    <text evidence="5">3'-5'-exoribonuclease that specifically recognizes RNAs polyuridylated at their 3' end and mediates their degradation. Component of an exosome-independent RNA degradation pathway that mediates degradation of cytoplasmic mRNAs that have been deadenylated and subsequently uridylated at their 3'.</text>
</comment>
<dbReference type="Gene3D" id="2.40.50.700">
    <property type="match status" value="1"/>
</dbReference>
<evidence type="ECO:0000256" key="3">
    <source>
        <dbReference type="ARBA" id="ARBA00022842"/>
    </source>
</evidence>
<keyword evidence="5" id="KW-0540">Nuclease</keyword>
<dbReference type="HOGENOM" id="CLU_002333_5_2_1"/>
<keyword evidence="5" id="KW-0464">Manganese</keyword>
<keyword evidence="2 5" id="KW-0479">Metal-binding</keyword>
<dbReference type="KEGG" id="atr:18439583"/>
<dbReference type="SMART" id="SM00955">
    <property type="entry name" value="RNB"/>
    <property type="match status" value="1"/>
</dbReference>
<evidence type="ECO:0000256" key="2">
    <source>
        <dbReference type="ARBA" id="ARBA00022723"/>
    </source>
</evidence>
<dbReference type="Gene3D" id="2.40.50.690">
    <property type="match status" value="1"/>
</dbReference>
<dbReference type="SUPFAM" id="SSF50249">
    <property type="entry name" value="Nucleic acid-binding proteins"/>
    <property type="match status" value="2"/>
</dbReference>
<comment type="cofactor">
    <cofactor evidence="5">
        <name>Mg(2+)</name>
        <dbReference type="ChEBI" id="CHEBI:18420"/>
    </cofactor>
    <cofactor evidence="5">
        <name>Mn(2+)</name>
        <dbReference type="ChEBI" id="CHEBI:29035"/>
    </cofactor>
</comment>
<gene>
    <name evidence="8" type="ORF">AMTR_s00176p00064210</name>
</gene>
<dbReference type="EC" id="3.1.13.-" evidence="5"/>
<feature type="domain" description="RNB" evidence="7">
    <location>
        <begin position="550"/>
        <end position="904"/>
    </location>
</feature>
<evidence type="ECO:0000256" key="5">
    <source>
        <dbReference type="HAMAP-Rule" id="MF_03045"/>
    </source>
</evidence>
<comment type="subcellular location">
    <subcellularLocation>
        <location evidence="5">Cytoplasm</location>
    </subcellularLocation>
    <subcellularLocation>
        <location evidence="5">Cytoplasm</location>
        <location evidence="5">P-body</location>
    </subcellularLocation>
</comment>